<organism evidence="5 6">
    <name type="scientific">Lactuca virosa</name>
    <dbReference type="NCBI Taxonomy" id="75947"/>
    <lineage>
        <taxon>Eukaryota</taxon>
        <taxon>Viridiplantae</taxon>
        <taxon>Streptophyta</taxon>
        <taxon>Embryophyta</taxon>
        <taxon>Tracheophyta</taxon>
        <taxon>Spermatophyta</taxon>
        <taxon>Magnoliopsida</taxon>
        <taxon>eudicotyledons</taxon>
        <taxon>Gunneridae</taxon>
        <taxon>Pentapetalae</taxon>
        <taxon>asterids</taxon>
        <taxon>campanulids</taxon>
        <taxon>Asterales</taxon>
        <taxon>Asteraceae</taxon>
        <taxon>Cichorioideae</taxon>
        <taxon>Cichorieae</taxon>
        <taxon>Lactucinae</taxon>
        <taxon>Lactuca</taxon>
    </lineage>
</organism>
<evidence type="ECO:0000259" key="4">
    <source>
        <dbReference type="Pfam" id="PF01073"/>
    </source>
</evidence>
<gene>
    <name evidence="5" type="ORF">LVIROSA_LOCUS16180</name>
</gene>
<dbReference type="PANTHER" id="PTHR10366">
    <property type="entry name" value="NAD DEPENDENT EPIMERASE/DEHYDRATASE"/>
    <property type="match status" value="1"/>
</dbReference>
<sequence length="302" mass="33793">MGVVRTDESRRAEIEEFRRMLLSCSGVVLKVRTEEEYNRRQVPAASKNEYAVDQKLVCVTSGVSFLGIAIVKKLLLRGYSVRIIVDNEDDIERLREIEITEEAGGRSNITSSNQIGVVQANFNERRSLMEAFDGCSAVFHTAAFIDPSGLSGYSKIMAEVEARAAENIVEACAATSSVRNYVLTSSLLTCIWRDISDSSLSHVVDHNTWSDESFCKRKKLWYALGKLKAEHPKAKPFLLHLGGTNSSINSTTTTLPPSNFFPPEDNPNLQHHRETFITTCHLPCPTLSKLLLQCNLVWFLFC</sequence>
<name>A0AAU9MRY8_9ASTR</name>
<comment type="caution">
    <text evidence="5">The sequence shown here is derived from an EMBL/GenBank/DDBJ whole genome shotgun (WGS) entry which is preliminary data.</text>
</comment>
<evidence type="ECO:0000313" key="6">
    <source>
        <dbReference type="Proteomes" id="UP001157418"/>
    </source>
</evidence>
<evidence type="ECO:0000256" key="3">
    <source>
        <dbReference type="RuleBase" id="RU004475"/>
    </source>
</evidence>
<dbReference type="EMBL" id="CAKMRJ010002659">
    <property type="protein sequence ID" value="CAH1429312.1"/>
    <property type="molecule type" value="Genomic_DNA"/>
</dbReference>
<dbReference type="Gene3D" id="3.40.50.720">
    <property type="entry name" value="NAD(P)-binding Rossmann-like Domain"/>
    <property type="match status" value="1"/>
</dbReference>
<dbReference type="InterPro" id="IPR036291">
    <property type="entry name" value="NAD(P)-bd_dom_sf"/>
</dbReference>
<dbReference type="GO" id="GO:0006694">
    <property type="term" value="P:steroid biosynthetic process"/>
    <property type="evidence" value="ECO:0007669"/>
    <property type="project" value="InterPro"/>
</dbReference>
<evidence type="ECO:0000256" key="1">
    <source>
        <dbReference type="ARBA" id="ARBA00022857"/>
    </source>
</evidence>
<feature type="domain" description="3-beta hydroxysteroid dehydrogenase/isomerase" evidence="4">
    <location>
        <begin position="59"/>
        <end position="187"/>
    </location>
</feature>
<evidence type="ECO:0000313" key="5">
    <source>
        <dbReference type="EMBL" id="CAH1429312.1"/>
    </source>
</evidence>
<dbReference type="InterPro" id="IPR050425">
    <property type="entry name" value="NAD(P)_dehydrat-like"/>
</dbReference>
<dbReference type="InterPro" id="IPR002225">
    <property type="entry name" value="3Beta_OHSteriod_DH/Estase"/>
</dbReference>
<dbReference type="AlphaFoldDB" id="A0AAU9MRY8"/>
<keyword evidence="6" id="KW-1185">Reference proteome</keyword>
<dbReference type="GO" id="GO:0016616">
    <property type="term" value="F:oxidoreductase activity, acting on the CH-OH group of donors, NAD or NADP as acceptor"/>
    <property type="evidence" value="ECO:0007669"/>
    <property type="project" value="InterPro"/>
</dbReference>
<dbReference type="SUPFAM" id="SSF51735">
    <property type="entry name" value="NAD(P)-binding Rossmann-fold domains"/>
    <property type="match status" value="1"/>
</dbReference>
<dbReference type="Proteomes" id="UP001157418">
    <property type="component" value="Unassembled WGS sequence"/>
</dbReference>
<keyword evidence="1" id="KW-0521">NADP</keyword>
<reference evidence="5 6" key="1">
    <citation type="submission" date="2022-01" db="EMBL/GenBank/DDBJ databases">
        <authorList>
            <person name="Xiong W."/>
            <person name="Schranz E."/>
        </authorList>
    </citation>
    <scope>NUCLEOTIDE SEQUENCE [LARGE SCALE GENOMIC DNA]</scope>
</reference>
<dbReference type="Pfam" id="PF01073">
    <property type="entry name" value="3Beta_HSD"/>
    <property type="match status" value="1"/>
</dbReference>
<keyword evidence="2 3" id="KW-0560">Oxidoreductase</keyword>
<protein>
    <recommendedName>
        <fullName evidence="4">3-beta hydroxysteroid dehydrogenase/isomerase domain-containing protein</fullName>
    </recommendedName>
</protein>
<accession>A0AAU9MRY8</accession>
<comment type="similarity">
    <text evidence="3">Belongs to the 3-beta-HSD family.</text>
</comment>
<evidence type="ECO:0000256" key="2">
    <source>
        <dbReference type="ARBA" id="ARBA00023002"/>
    </source>
</evidence>
<dbReference type="PANTHER" id="PTHR10366:SF483">
    <property type="entry name" value="CINNAMOYL COA REDUCTASE-LIKE PROTEIN"/>
    <property type="match status" value="1"/>
</dbReference>
<proteinExistence type="inferred from homology"/>